<dbReference type="Proteomes" id="UP000321820">
    <property type="component" value="Chromosome"/>
</dbReference>
<accession>A0A5B9E826</accession>
<dbReference type="KEGG" id="talb:FTW19_06775"/>
<keyword evidence="3" id="KW-1185">Reference proteome</keyword>
<dbReference type="RefSeq" id="WP_147646914.1">
    <property type="nucleotide sequence ID" value="NZ_CP042806.1"/>
</dbReference>
<name>A0A5B9E826_9BACT</name>
<dbReference type="OrthoDB" id="115460at2"/>
<dbReference type="EMBL" id="CP042806">
    <property type="protein sequence ID" value="QEE27724.1"/>
    <property type="molecule type" value="Genomic_DNA"/>
</dbReference>
<evidence type="ECO:0000313" key="3">
    <source>
        <dbReference type="Proteomes" id="UP000321820"/>
    </source>
</evidence>
<gene>
    <name evidence="2" type="ORF">FTW19_06775</name>
</gene>
<organism evidence="2 3">
    <name type="scientific">Terriglobus albidus</name>
    <dbReference type="NCBI Taxonomy" id="1592106"/>
    <lineage>
        <taxon>Bacteria</taxon>
        <taxon>Pseudomonadati</taxon>
        <taxon>Acidobacteriota</taxon>
        <taxon>Terriglobia</taxon>
        <taxon>Terriglobales</taxon>
        <taxon>Acidobacteriaceae</taxon>
        <taxon>Terriglobus</taxon>
    </lineage>
</organism>
<sequence length="305" mass="33949">MAQSTAPPTPPDAQEQAGIDAITSPYDPAIFLNRLATAQLDFVRQYDGQPAKALLKDKQFKAVAKAIVPDCMFHYGRDMSARDAIELVMDGSKTPVQLRDGRYLLVSGDGGPYLAGRAFFWIDLQEGIGLASFSFHPTNGEPTPTVTVFSRQVKDPAISMGQLPPEFARDMEDWSRREHVPVITTRYFIGEPKKRLLLEHDEEYCLQLDGTMAPPDRGCQQMDADSAELDMNAAYYLEQVHHATNATAWMINGPEQVAWLDLRTRTCSVDIACRIQVTRQHTGVMTGHPRPIPGPHPVPHPIGRR</sequence>
<evidence type="ECO:0000313" key="2">
    <source>
        <dbReference type="EMBL" id="QEE27724.1"/>
    </source>
</evidence>
<dbReference type="AlphaFoldDB" id="A0A5B9E826"/>
<feature type="compositionally biased region" description="Pro residues" evidence="1">
    <location>
        <begin position="290"/>
        <end position="305"/>
    </location>
</feature>
<proteinExistence type="predicted"/>
<reference evidence="2 3" key="1">
    <citation type="submission" date="2019-08" db="EMBL/GenBank/DDBJ databases">
        <title>Complete genome sequence of Terriglobus albidus strain ORNL.</title>
        <authorList>
            <person name="Podar M."/>
        </authorList>
    </citation>
    <scope>NUCLEOTIDE SEQUENCE [LARGE SCALE GENOMIC DNA]</scope>
    <source>
        <strain evidence="2 3">ORNL</strain>
    </source>
</reference>
<protein>
    <submittedName>
        <fullName evidence="2">Uncharacterized protein</fullName>
    </submittedName>
</protein>
<feature type="region of interest" description="Disordered" evidence="1">
    <location>
        <begin position="284"/>
        <end position="305"/>
    </location>
</feature>
<evidence type="ECO:0000256" key="1">
    <source>
        <dbReference type="SAM" id="MobiDB-lite"/>
    </source>
</evidence>